<name>A0A1X7IDH8_9FLAO</name>
<proteinExistence type="predicted"/>
<keyword evidence="2" id="KW-1185">Reference proteome</keyword>
<evidence type="ECO:0000313" key="1">
    <source>
        <dbReference type="EMBL" id="SMG12247.1"/>
    </source>
</evidence>
<dbReference type="STRING" id="188872.SAMN03080602_00677"/>
<dbReference type="Proteomes" id="UP000193420">
    <property type="component" value="Unassembled WGS sequence"/>
</dbReference>
<dbReference type="OrthoDB" id="1436588at2"/>
<dbReference type="EMBL" id="FXAO01000001">
    <property type="protein sequence ID" value="SMG12247.1"/>
    <property type="molecule type" value="Genomic_DNA"/>
</dbReference>
<accession>A0A1X7IDH8</accession>
<reference evidence="2" key="1">
    <citation type="submission" date="2017-04" db="EMBL/GenBank/DDBJ databases">
        <authorList>
            <person name="Varghese N."/>
            <person name="Submissions S."/>
        </authorList>
    </citation>
    <scope>NUCLEOTIDE SEQUENCE [LARGE SCALE GENOMIC DNA]</scope>
    <source>
        <strain evidence="2">DSM 19835</strain>
    </source>
</reference>
<dbReference type="AlphaFoldDB" id="A0A1X7IDH8"/>
<evidence type="ECO:0000313" key="2">
    <source>
        <dbReference type="Proteomes" id="UP000193420"/>
    </source>
</evidence>
<protein>
    <submittedName>
        <fullName evidence="1">Uncharacterized protein</fullName>
    </submittedName>
</protein>
<gene>
    <name evidence="1" type="ORF">SAMN03080602_00677</name>
</gene>
<organism evidence="1 2">
    <name type="scientific">Arenibacter troitsensis</name>
    <dbReference type="NCBI Taxonomy" id="188872"/>
    <lineage>
        <taxon>Bacteria</taxon>
        <taxon>Pseudomonadati</taxon>
        <taxon>Bacteroidota</taxon>
        <taxon>Flavobacteriia</taxon>
        <taxon>Flavobacteriales</taxon>
        <taxon>Flavobacteriaceae</taxon>
        <taxon>Arenibacter</taxon>
    </lineage>
</organism>
<sequence>MILDTTHRDKDTSLLINDLVGKPFSFLKTIKMKGTVSKKMVIEESSDNMKDYLNSIFDATYANIELRPLGILVRIFKGLTNFTWLIPYYQLVIYKGDYSSLYAQGRFIRFRKDESFETSKPFLLKLIKLKASYESKYDFLNFK</sequence>